<dbReference type="AlphaFoldDB" id="A0A9Q0REU9"/>
<dbReference type="PANTHER" id="PTHR46809">
    <property type="entry name" value="STROMAL CELL-DERIVED FACTOR 2-LIKE PROTEIN"/>
    <property type="match status" value="1"/>
</dbReference>
<evidence type="ECO:0000313" key="5">
    <source>
        <dbReference type="Proteomes" id="UP001149090"/>
    </source>
</evidence>
<evidence type="ECO:0000313" key="4">
    <source>
        <dbReference type="EMBL" id="KAJ5077547.1"/>
    </source>
</evidence>
<organism evidence="4 5">
    <name type="scientific">Anaeramoeba ignava</name>
    <name type="common">Anaerobic marine amoeba</name>
    <dbReference type="NCBI Taxonomy" id="1746090"/>
    <lineage>
        <taxon>Eukaryota</taxon>
        <taxon>Metamonada</taxon>
        <taxon>Anaeramoebidae</taxon>
        <taxon>Anaeramoeba</taxon>
    </lineage>
</organism>
<dbReference type="InterPro" id="IPR036300">
    <property type="entry name" value="MIR_dom_sf"/>
</dbReference>
<name>A0A9Q0REU9_ANAIG</name>
<evidence type="ECO:0000259" key="3">
    <source>
        <dbReference type="PROSITE" id="PS50919"/>
    </source>
</evidence>
<feature type="domain" description="MIR" evidence="3">
    <location>
        <begin position="83"/>
        <end position="139"/>
    </location>
</feature>
<sequence length="389" mass="44245">MESIHKSIKELGLDTKKISFVCYGDVIKLRHKSTGKRLHSHPINYNTGSKQQEITGYDGNDDNDWWVVHGPHKDGDRENCKKGKAIKAGDIIRLEHVKTGKNLHSHGNFNSPSTNQQEVTCYGDSGVGDGNDNWKLEFKETKKLKWKPDMAINLTHVNTGAKLHSHSGHQTKVSHQQEVTGYKGGDANDDWALDIIRMEDRISLLTSQLGKYKICYGDVIKLRHKNTAKRLHSHPINYNTGSKQQEVTCFDGSDDNDWWIIHGFHKDGERENYKKGKFVKVGDIIRFEHIKTGRNLHSHSGIKSPTTNQQEITCYGNFGIGDSNDNWKIKFKDSKKKLWKGKNTITLTHVNTGAKLHSHSNITIVSKQQEVTVYKERDSNDDWVLDALI</sequence>
<dbReference type="OrthoDB" id="5588846at2759"/>
<dbReference type="Gene3D" id="2.80.10.50">
    <property type="match status" value="3"/>
</dbReference>
<dbReference type="PANTHER" id="PTHR46809:SF2">
    <property type="entry name" value="GH21273P"/>
    <property type="match status" value="1"/>
</dbReference>
<dbReference type="SUPFAM" id="SSF82109">
    <property type="entry name" value="MIR domain"/>
    <property type="match status" value="4"/>
</dbReference>
<dbReference type="InterPro" id="IPR016093">
    <property type="entry name" value="MIR_motif"/>
</dbReference>
<reference evidence="4" key="1">
    <citation type="submission" date="2022-10" db="EMBL/GenBank/DDBJ databases">
        <title>Novel sulphate-reducing endosymbionts in the free-living metamonad Anaeramoeba.</title>
        <authorList>
            <person name="Jerlstrom-Hultqvist J."/>
            <person name="Cepicka I."/>
            <person name="Gallot-Lavallee L."/>
            <person name="Salas-Leiva D."/>
            <person name="Curtis B.A."/>
            <person name="Zahonova K."/>
            <person name="Pipaliya S."/>
            <person name="Dacks J."/>
            <person name="Roger A.J."/>
        </authorList>
    </citation>
    <scope>NUCLEOTIDE SEQUENCE</scope>
    <source>
        <strain evidence="4">BMAN</strain>
    </source>
</reference>
<feature type="domain" description="MIR" evidence="3">
    <location>
        <begin position="211"/>
        <end position="264"/>
    </location>
</feature>
<feature type="domain" description="MIR" evidence="3">
    <location>
        <begin position="141"/>
        <end position="196"/>
    </location>
</feature>
<feature type="domain" description="MIR" evidence="3">
    <location>
        <begin position="335"/>
        <end position="388"/>
    </location>
</feature>
<dbReference type="EMBL" id="JAPDFW010000057">
    <property type="protein sequence ID" value="KAJ5077547.1"/>
    <property type="molecule type" value="Genomic_DNA"/>
</dbReference>
<dbReference type="Proteomes" id="UP001149090">
    <property type="component" value="Unassembled WGS sequence"/>
</dbReference>
<dbReference type="OMA" id="MHINGAR"/>
<gene>
    <name evidence="4" type="ORF">M0811_05646</name>
</gene>
<keyword evidence="1" id="KW-0732">Signal</keyword>
<evidence type="ECO:0000256" key="2">
    <source>
        <dbReference type="ARBA" id="ARBA00022737"/>
    </source>
</evidence>
<proteinExistence type="predicted"/>
<feature type="domain" description="MIR" evidence="3">
    <location>
        <begin position="276"/>
        <end position="332"/>
    </location>
</feature>
<evidence type="ECO:0000256" key="1">
    <source>
        <dbReference type="ARBA" id="ARBA00022729"/>
    </source>
</evidence>
<dbReference type="PROSITE" id="PS50919">
    <property type="entry name" value="MIR"/>
    <property type="match status" value="6"/>
</dbReference>
<feature type="domain" description="MIR" evidence="3">
    <location>
        <begin position="18"/>
        <end position="71"/>
    </location>
</feature>
<protein>
    <recommendedName>
        <fullName evidence="3">MIR domain-containing protein</fullName>
    </recommendedName>
</protein>
<keyword evidence="2" id="KW-0677">Repeat</keyword>
<dbReference type="SMART" id="SM00472">
    <property type="entry name" value="MIR"/>
    <property type="match status" value="6"/>
</dbReference>
<accession>A0A9Q0REU9</accession>
<keyword evidence="5" id="KW-1185">Reference proteome</keyword>
<comment type="caution">
    <text evidence="4">The sequence shown here is derived from an EMBL/GenBank/DDBJ whole genome shotgun (WGS) entry which is preliminary data.</text>
</comment>
<dbReference type="Pfam" id="PF02815">
    <property type="entry name" value="MIR"/>
    <property type="match status" value="2"/>
</dbReference>